<dbReference type="eggNOG" id="ENOG5032C1N">
    <property type="taxonomic scope" value="Bacteria"/>
</dbReference>
<accession>A0A0L8LUD2</accession>
<name>A0A0L8LUD2_9ACTN</name>
<dbReference type="PATRIC" id="fig|67356.5.peg.1452"/>
<reference evidence="3" key="1">
    <citation type="submission" date="2015-07" db="EMBL/GenBank/DDBJ databases">
        <authorList>
            <person name="Ju K.-S."/>
            <person name="Doroghazi J.R."/>
            <person name="Metcalf W.W."/>
        </authorList>
    </citation>
    <scope>NUCLEOTIDE SEQUENCE [LARGE SCALE GENOMIC DNA]</scope>
    <source>
        <strain evidence="3">NRRL 2290</strain>
    </source>
</reference>
<sequence>MDHRSEGPGENGVPVPRDLPDQQAHEGEDPWEVGAGRAQGDTVDTTEAAKSAEPDSGESGADVPDTDEAGTGREGAPRSGAVHPEQPVPDEPAD</sequence>
<comment type="caution">
    <text evidence="2">The sequence shown here is derived from an EMBL/GenBank/DDBJ whole genome shotgun (WGS) entry which is preliminary data.</text>
</comment>
<dbReference type="STRING" id="67356.AQJ84_21785"/>
<proteinExistence type="predicted"/>
<evidence type="ECO:0000256" key="1">
    <source>
        <dbReference type="SAM" id="MobiDB-lite"/>
    </source>
</evidence>
<dbReference type="OrthoDB" id="4299333at2"/>
<gene>
    <name evidence="2" type="ORF">ADK37_06610</name>
</gene>
<dbReference type="EMBL" id="LGUS01000036">
    <property type="protein sequence ID" value="KOG41761.1"/>
    <property type="molecule type" value="Genomic_DNA"/>
</dbReference>
<organism evidence="2 3">
    <name type="scientific">Streptomyces resistomycificus</name>
    <dbReference type="NCBI Taxonomy" id="67356"/>
    <lineage>
        <taxon>Bacteria</taxon>
        <taxon>Bacillati</taxon>
        <taxon>Actinomycetota</taxon>
        <taxon>Actinomycetes</taxon>
        <taxon>Kitasatosporales</taxon>
        <taxon>Streptomycetaceae</taxon>
        <taxon>Streptomyces</taxon>
        <taxon>Streptomyces aurantiacus group</taxon>
    </lineage>
</organism>
<dbReference type="RefSeq" id="WP_030043939.1">
    <property type="nucleotide sequence ID" value="NZ_KL575637.1"/>
</dbReference>
<evidence type="ECO:0000313" key="2">
    <source>
        <dbReference type="EMBL" id="KOG41761.1"/>
    </source>
</evidence>
<protein>
    <submittedName>
        <fullName evidence="2">Uncharacterized protein</fullName>
    </submittedName>
</protein>
<keyword evidence="3" id="KW-1185">Reference proteome</keyword>
<dbReference type="AlphaFoldDB" id="A0A0L8LUD2"/>
<feature type="region of interest" description="Disordered" evidence="1">
    <location>
        <begin position="1"/>
        <end position="94"/>
    </location>
</feature>
<dbReference type="Proteomes" id="UP000037251">
    <property type="component" value="Unassembled WGS sequence"/>
</dbReference>
<feature type="compositionally biased region" description="Basic and acidic residues" evidence="1">
    <location>
        <begin position="18"/>
        <end position="28"/>
    </location>
</feature>
<evidence type="ECO:0000313" key="3">
    <source>
        <dbReference type="Proteomes" id="UP000037251"/>
    </source>
</evidence>